<comment type="caution">
    <text evidence="10">The sequence shown here is derived from an EMBL/GenBank/DDBJ whole genome shotgun (WGS) entry which is preliminary data.</text>
</comment>
<dbReference type="Pfam" id="PF00069">
    <property type="entry name" value="Pkinase"/>
    <property type="match status" value="1"/>
</dbReference>
<proteinExistence type="inferred from homology"/>
<dbReference type="InterPro" id="IPR017441">
    <property type="entry name" value="Protein_kinase_ATP_BS"/>
</dbReference>
<dbReference type="PROSITE" id="PS00107">
    <property type="entry name" value="PROTEIN_KINASE_ATP"/>
    <property type="match status" value="1"/>
</dbReference>
<accession>A0AAW2ZJ36</accession>
<dbReference type="GO" id="GO:0005524">
    <property type="term" value="F:ATP binding"/>
    <property type="evidence" value="ECO:0007669"/>
    <property type="project" value="UniProtKB-UniRule"/>
</dbReference>
<sequence length="469" mass="53001">MDEYRTVYLKDEAFYIPRRYVIDRFIGQGSYGVVVAAKDIITGELVAIKKNKGIFSTAGTNGKTQCRSILSQKRILRELKLLIHLQHPNIVNVKEVFIPQNYDTFCDIYFVTELMEADLRDILCSDQTLTEEHIQYFLFQLLLSVNYMHSANVLHRDIKPENILINSDCQLKICDLGLARGIDFELNPTMSTNYVQTRWYRAPELLLNNPTVSKQTDMWSVGCIFAELMNREVLFKGKSPTDQIKKIVSKLGKPDPREVHGTDSAIDYLNKMIPDQEGIKDWSQVFPGMSALAIDLLLKMLEFNYEKRISASEALRHEYFASLFDPAAITLCPTLFDFKYEDGLDNLPPDSEVIKKLSYKTLCEYVEASRDQDTFDDDMDEGDEEEASSQQTENSSMSMTPGDHLYYQNNESDATGLAPGARIAGKQQVDSTTAAAEHKSSSFIQKVRSFLSGSTTSSSSTTTARGKSV</sequence>
<name>A0AAW2ZJ36_9EUKA</name>
<keyword evidence="3 6" id="KW-0547">Nucleotide-binding</keyword>
<keyword evidence="5 6" id="KW-0067">ATP-binding</keyword>
<dbReference type="PROSITE" id="PS00108">
    <property type="entry name" value="PROTEIN_KINASE_ST"/>
    <property type="match status" value="1"/>
</dbReference>
<dbReference type="InterPro" id="IPR000719">
    <property type="entry name" value="Prot_kinase_dom"/>
</dbReference>
<dbReference type="GO" id="GO:0004674">
    <property type="term" value="F:protein serine/threonine kinase activity"/>
    <property type="evidence" value="ECO:0007669"/>
    <property type="project" value="UniProtKB-KW"/>
</dbReference>
<evidence type="ECO:0000256" key="1">
    <source>
        <dbReference type="ARBA" id="ARBA00022527"/>
    </source>
</evidence>
<evidence type="ECO:0000259" key="9">
    <source>
        <dbReference type="PROSITE" id="PS50011"/>
    </source>
</evidence>
<dbReference type="InterPro" id="IPR050117">
    <property type="entry name" value="MAPK"/>
</dbReference>
<evidence type="ECO:0000256" key="4">
    <source>
        <dbReference type="ARBA" id="ARBA00022777"/>
    </source>
</evidence>
<dbReference type="AlphaFoldDB" id="A0AAW2ZJ36"/>
<feature type="compositionally biased region" description="Polar residues" evidence="8">
    <location>
        <begin position="388"/>
        <end position="399"/>
    </location>
</feature>
<protein>
    <submittedName>
        <fullName evidence="10">Mitogen-activated protein kinase</fullName>
    </submittedName>
</protein>
<evidence type="ECO:0000256" key="3">
    <source>
        <dbReference type="ARBA" id="ARBA00022741"/>
    </source>
</evidence>
<dbReference type="SMART" id="SM00220">
    <property type="entry name" value="S_TKc"/>
    <property type="match status" value="1"/>
</dbReference>
<reference evidence="10 11" key="1">
    <citation type="submission" date="2024-03" db="EMBL/GenBank/DDBJ databases">
        <title>The Acrasis kona genome and developmental transcriptomes reveal deep origins of eukaryotic multicellular pathways.</title>
        <authorList>
            <person name="Sheikh S."/>
            <person name="Fu C.-J."/>
            <person name="Brown M.W."/>
            <person name="Baldauf S.L."/>
        </authorList>
    </citation>
    <scope>NUCLEOTIDE SEQUENCE [LARGE SCALE GENOMIC DNA]</scope>
    <source>
        <strain evidence="10 11">ATCC MYA-3509</strain>
    </source>
</reference>
<keyword evidence="11" id="KW-1185">Reference proteome</keyword>
<dbReference type="Proteomes" id="UP001431209">
    <property type="component" value="Unassembled WGS sequence"/>
</dbReference>
<keyword evidence="2" id="KW-0808">Transferase</keyword>
<evidence type="ECO:0000256" key="2">
    <source>
        <dbReference type="ARBA" id="ARBA00022679"/>
    </source>
</evidence>
<keyword evidence="4 10" id="KW-0418">Kinase</keyword>
<dbReference type="EMBL" id="JAOPGA020001505">
    <property type="protein sequence ID" value="KAL0488993.1"/>
    <property type="molecule type" value="Genomic_DNA"/>
</dbReference>
<evidence type="ECO:0000256" key="6">
    <source>
        <dbReference type="PROSITE-ProRule" id="PRU10141"/>
    </source>
</evidence>
<dbReference type="CDD" id="cd07834">
    <property type="entry name" value="STKc_MAPK"/>
    <property type="match status" value="1"/>
</dbReference>
<dbReference type="Gene3D" id="1.10.510.10">
    <property type="entry name" value="Transferase(Phosphotransferase) domain 1"/>
    <property type="match status" value="1"/>
</dbReference>
<dbReference type="PROSITE" id="PS50011">
    <property type="entry name" value="PROTEIN_KINASE_DOM"/>
    <property type="match status" value="1"/>
</dbReference>
<dbReference type="Gene3D" id="3.30.200.20">
    <property type="entry name" value="Phosphorylase Kinase, domain 1"/>
    <property type="match status" value="1"/>
</dbReference>
<organism evidence="10 11">
    <name type="scientific">Acrasis kona</name>
    <dbReference type="NCBI Taxonomy" id="1008807"/>
    <lineage>
        <taxon>Eukaryota</taxon>
        <taxon>Discoba</taxon>
        <taxon>Heterolobosea</taxon>
        <taxon>Tetramitia</taxon>
        <taxon>Eutetramitia</taxon>
        <taxon>Acrasidae</taxon>
        <taxon>Acrasis</taxon>
    </lineage>
</organism>
<evidence type="ECO:0000313" key="11">
    <source>
        <dbReference type="Proteomes" id="UP001431209"/>
    </source>
</evidence>
<feature type="domain" description="Protein kinase" evidence="9">
    <location>
        <begin position="20"/>
        <end position="320"/>
    </location>
</feature>
<feature type="binding site" evidence="6">
    <location>
        <position position="50"/>
    </location>
    <ligand>
        <name>ATP</name>
        <dbReference type="ChEBI" id="CHEBI:30616"/>
    </ligand>
</feature>
<comment type="similarity">
    <text evidence="7">Belongs to the protein kinase superfamily.</text>
</comment>
<evidence type="ECO:0000256" key="8">
    <source>
        <dbReference type="SAM" id="MobiDB-lite"/>
    </source>
</evidence>
<keyword evidence="1 7" id="KW-0723">Serine/threonine-protein kinase</keyword>
<evidence type="ECO:0000256" key="5">
    <source>
        <dbReference type="ARBA" id="ARBA00022840"/>
    </source>
</evidence>
<evidence type="ECO:0000256" key="7">
    <source>
        <dbReference type="RuleBase" id="RU000304"/>
    </source>
</evidence>
<gene>
    <name evidence="10" type="ORF">AKO1_013429</name>
</gene>
<evidence type="ECO:0000313" key="10">
    <source>
        <dbReference type="EMBL" id="KAL0488993.1"/>
    </source>
</evidence>
<dbReference type="InterPro" id="IPR008271">
    <property type="entry name" value="Ser/Thr_kinase_AS"/>
</dbReference>
<feature type="region of interest" description="Disordered" evidence="8">
    <location>
        <begin position="370"/>
        <end position="440"/>
    </location>
</feature>
<feature type="compositionally biased region" description="Acidic residues" evidence="8">
    <location>
        <begin position="374"/>
        <end position="387"/>
    </location>
</feature>
<dbReference type="InterPro" id="IPR011009">
    <property type="entry name" value="Kinase-like_dom_sf"/>
</dbReference>
<dbReference type="FunFam" id="1.10.510.10:FF:000040">
    <property type="entry name" value="Mitogen-activated protein kinase"/>
    <property type="match status" value="1"/>
</dbReference>
<dbReference type="SUPFAM" id="SSF56112">
    <property type="entry name" value="Protein kinase-like (PK-like)"/>
    <property type="match status" value="1"/>
</dbReference>
<dbReference type="PANTHER" id="PTHR24055">
    <property type="entry name" value="MITOGEN-ACTIVATED PROTEIN KINASE"/>
    <property type="match status" value="1"/>
</dbReference>